<proteinExistence type="predicted"/>
<organism evidence="3 4">
    <name type="scientific">Maribacter arcticus</name>
    <dbReference type="NCBI Taxonomy" id="561365"/>
    <lineage>
        <taxon>Bacteria</taxon>
        <taxon>Pseudomonadati</taxon>
        <taxon>Bacteroidota</taxon>
        <taxon>Flavobacteriia</taxon>
        <taxon>Flavobacteriales</taxon>
        <taxon>Flavobacteriaceae</taxon>
        <taxon>Maribacter</taxon>
    </lineage>
</organism>
<keyword evidence="2" id="KW-0732">Signal</keyword>
<evidence type="ECO:0000313" key="3">
    <source>
        <dbReference type="EMBL" id="SKB68906.1"/>
    </source>
</evidence>
<gene>
    <name evidence="3" type="ORF">SAMN05660866_02783</name>
</gene>
<evidence type="ECO:0000313" key="4">
    <source>
        <dbReference type="Proteomes" id="UP000190339"/>
    </source>
</evidence>
<dbReference type="InterPro" id="IPR036770">
    <property type="entry name" value="Ankyrin_rpt-contain_sf"/>
</dbReference>
<dbReference type="PROSITE" id="PS50088">
    <property type="entry name" value="ANK_REPEAT"/>
    <property type="match status" value="1"/>
</dbReference>
<feature type="repeat" description="ANK" evidence="1">
    <location>
        <begin position="71"/>
        <end position="103"/>
    </location>
</feature>
<dbReference type="Gene3D" id="1.25.40.20">
    <property type="entry name" value="Ankyrin repeat-containing domain"/>
    <property type="match status" value="1"/>
</dbReference>
<name>A0A1T5DBC2_9FLAO</name>
<reference evidence="4" key="1">
    <citation type="submission" date="2017-02" db="EMBL/GenBank/DDBJ databases">
        <authorList>
            <person name="Varghese N."/>
            <person name="Submissions S."/>
        </authorList>
    </citation>
    <scope>NUCLEOTIDE SEQUENCE [LARGE SCALE GENOMIC DNA]</scope>
    <source>
        <strain evidence="4">DSM 23546</strain>
    </source>
</reference>
<dbReference type="OrthoDB" id="1374157at2"/>
<evidence type="ECO:0000256" key="1">
    <source>
        <dbReference type="PROSITE-ProRule" id="PRU00023"/>
    </source>
</evidence>
<dbReference type="AlphaFoldDB" id="A0A1T5DBC2"/>
<keyword evidence="4" id="KW-1185">Reference proteome</keyword>
<dbReference type="Proteomes" id="UP000190339">
    <property type="component" value="Unassembled WGS sequence"/>
</dbReference>
<accession>A0A1T5DBC2</accession>
<dbReference type="SMART" id="SM00248">
    <property type="entry name" value="ANK"/>
    <property type="match status" value="1"/>
</dbReference>
<dbReference type="SUPFAM" id="SSF48403">
    <property type="entry name" value="Ankyrin repeat"/>
    <property type="match status" value="1"/>
</dbReference>
<feature type="signal peptide" evidence="2">
    <location>
        <begin position="1"/>
        <end position="21"/>
    </location>
</feature>
<sequence length="130" mass="14086">MKKSILTLSIVVLTMGSNLMANEITQPTSVLHNELITNVEVSSFCKSVIQGDVLTVKRLIVLGEDVNQKSLGMTPAMYAARYNKSEVLSLLIKNGANLNMKSNQGFTVKRYAELSNAQEALVIIEAALGS</sequence>
<dbReference type="RefSeq" id="WP_079513223.1">
    <property type="nucleotide sequence ID" value="NZ_CAXBOB010000158.1"/>
</dbReference>
<dbReference type="EMBL" id="FUYL01000009">
    <property type="protein sequence ID" value="SKB68906.1"/>
    <property type="molecule type" value="Genomic_DNA"/>
</dbReference>
<keyword evidence="1" id="KW-0040">ANK repeat</keyword>
<protein>
    <submittedName>
        <fullName evidence="3">Ankyrin repeat-containing protein</fullName>
    </submittedName>
</protein>
<feature type="chain" id="PRO_5010586487" evidence="2">
    <location>
        <begin position="22"/>
        <end position="130"/>
    </location>
</feature>
<evidence type="ECO:0000256" key="2">
    <source>
        <dbReference type="SAM" id="SignalP"/>
    </source>
</evidence>
<dbReference type="STRING" id="561365.SAMN05660866_02783"/>
<dbReference type="Pfam" id="PF12796">
    <property type="entry name" value="Ank_2"/>
    <property type="match status" value="1"/>
</dbReference>
<dbReference type="InterPro" id="IPR002110">
    <property type="entry name" value="Ankyrin_rpt"/>
</dbReference>
<dbReference type="PROSITE" id="PS50297">
    <property type="entry name" value="ANK_REP_REGION"/>
    <property type="match status" value="1"/>
</dbReference>